<feature type="region of interest" description="Disordered" evidence="2">
    <location>
        <begin position="281"/>
        <end position="351"/>
    </location>
</feature>
<evidence type="ECO:0000256" key="1">
    <source>
        <dbReference type="SAM" id="Coils"/>
    </source>
</evidence>
<evidence type="ECO:0000256" key="2">
    <source>
        <dbReference type="SAM" id="MobiDB-lite"/>
    </source>
</evidence>
<evidence type="ECO:0000256" key="3">
    <source>
        <dbReference type="SAM" id="SignalP"/>
    </source>
</evidence>
<proteinExistence type="predicted"/>
<sequence length="368" mass="40627">MMNVFFCLSCFLVIKTLFQSCPAKCNELNVSGKGNMLYDYLFTPEVKAPKDDGGKEQDTLAGNKQMSYKTSEVQIKHHEEVHTGGMENGDHRKELKEHMDQLKMLRKSLKSKDRNTYGQVKPSGGESVHSNDGALGDTHTGGDQTSEESLAKYVQNEIKNNEKLNKEKKSYDEINLLEDNSKKLQNDIHTWLQSVKNITEKTSKLKDIKTQLLNNIASLNETLTEEIENINEIKKLQKEQNEIFSENWLYFLPSTSDSLASEGRDGSFQVLNYLEKFSRRDAPQVSSEPASGELQNGGLPNGGLPNGGLPNGGLPNGGFPNGGFPNGGPPNDGNVRKAHSHTDDGAKSSDSRSFCSVLVLLAIAFLLS</sequence>
<evidence type="ECO:0000313" key="4">
    <source>
        <dbReference type="EMBL" id="AXX75218.1"/>
    </source>
</evidence>
<feature type="region of interest" description="Disordered" evidence="2">
    <location>
        <begin position="107"/>
        <end position="147"/>
    </location>
</feature>
<feature type="signal peptide" evidence="3">
    <location>
        <begin position="1"/>
        <end position="23"/>
    </location>
</feature>
<dbReference type="VEuPathDB" id="PlasmoDB:PVP01_0529100"/>
<dbReference type="EMBL" id="MG269884">
    <property type="protein sequence ID" value="AXX75218.1"/>
    <property type="molecule type" value="Genomic_DNA"/>
</dbReference>
<dbReference type="VEuPathDB" id="PlasmoDB:PVW1_050034300"/>
<feature type="chain" id="PRO_5022755017" evidence="3">
    <location>
        <begin position="24"/>
        <end position="368"/>
    </location>
</feature>
<feature type="compositionally biased region" description="Gly residues" evidence="2">
    <location>
        <begin position="299"/>
        <end position="326"/>
    </location>
</feature>
<feature type="compositionally biased region" description="Basic and acidic residues" evidence="2">
    <location>
        <begin position="340"/>
        <end position="350"/>
    </location>
</feature>
<keyword evidence="3" id="KW-0732">Signal</keyword>
<dbReference type="AlphaFoldDB" id="A0A5A4MI74"/>
<keyword evidence="1" id="KW-0175">Coiled coil</keyword>
<protein>
    <submittedName>
        <fullName evidence="4">Rhoptry neck protein</fullName>
    </submittedName>
</protein>
<name>A0A5A4MI74_PLAVI</name>
<organism evidence="4">
    <name type="scientific">Plasmodium vivax</name>
    <name type="common">malaria parasite P. vivax</name>
    <dbReference type="NCBI Taxonomy" id="5855"/>
    <lineage>
        <taxon>Eukaryota</taxon>
        <taxon>Sar</taxon>
        <taxon>Alveolata</taxon>
        <taxon>Apicomplexa</taxon>
        <taxon>Aconoidasida</taxon>
        <taxon>Haemosporida</taxon>
        <taxon>Plasmodiidae</taxon>
        <taxon>Plasmodium</taxon>
        <taxon>Plasmodium (Plasmodium)</taxon>
    </lineage>
</organism>
<reference evidence="4" key="1">
    <citation type="submission" date="2017-10" db="EMBL/GenBank/DDBJ databases">
        <title>Plasmodium vivax 34 kDa protein, Pv34, South korean isolates.</title>
        <authorList>
            <person name="Kho W.-G."/>
            <person name="Lee G.Y."/>
            <person name="Kim Y.-M."/>
            <person name="Park S.-G."/>
            <person name="Moon C.-S."/>
            <person name="Shin J.H."/>
        </authorList>
    </citation>
    <scope>NUCLEOTIDE SEQUENCE</scope>
    <source>
        <strain evidence="4">SK90-01</strain>
    </source>
</reference>
<dbReference type="VEuPathDB" id="PlasmoDB:PVPAM_050036700"/>
<accession>A0A5A4MI74</accession>
<feature type="coiled-coil region" evidence="1">
    <location>
        <begin position="209"/>
        <end position="240"/>
    </location>
</feature>